<evidence type="ECO:0000256" key="1">
    <source>
        <dbReference type="ARBA" id="ARBA00004613"/>
    </source>
</evidence>
<dbReference type="GO" id="GO:0005576">
    <property type="term" value="C:extracellular region"/>
    <property type="evidence" value="ECO:0007669"/>
    <property type="project" value="UniProtKB-SubCell"/>
</dbReference>
<dbReference type="Pfam" id="PF00089">
    <property type="entry name" value="Trypsin"/>
    <property type="match status" value="1"/>
</dbReference>
<keyword evidence="2" id="KW-0964">Secreted</keyword>
<dbReference type="InterPro" id="IPR051487">
    <property type="entry name" value="Ser/Thr_Proteases_Immune/Dev"/>
</dbReference>
<dbReference type="EMBL" id="JAMKOV010000002">
    <property type="protein sequence ID" value="KAI8042965.1"/>
    <property type="molecule type" value="Genomic_DNA"/>
</dbReference>
<dbReference type="AlphaFoldDB" id="A0A9Q0BT54"/>
<dbReference type="SUPFAM" id="SSF50494">
    <property type="entry name" value="Trypsin-like serine proteases"/>
    <property type="match status" value="1"/>
</dbReference>
<comment type="caution">
    <text evidence="8">The sequence shown here is derived from an EMBL/GenBank/DDBJ whole genome shotgun (WGS) entry which is preliminary data.</text>
</comment>
<dbReference type="InterPro" id="IPR009003">
    <property type="entry name" value="Peptidase_S1_PA"/>
</dbReference>
<evidence type="ECO:0000256" key="2">
    <source>
        <dbReference type="ARBA" id="ARBA00022525"/>
    </source>
</evidence>
<evidence type="ECO:0000256" key="4">
    <source>
        <dbReference type="ARBA" id="ARBA00024195"/>
    </source>
</evidence>
<dbReference type="InterPro" id="IPR001314">
    <property type="entry name" value="Peptidase_S1A"/>
</dbReference>
<dbReference type="PRINTS" id="PR00722">
    <property type="entry name" value="CHYMOTRYPSIN"/>
</dbReference>
<accession>A0A9Q0BT54</accession>
<name>A0A9Q0BT54_9MUSC</name>
<dbReference type="GO" id="GO:0004252">
    <property type="term" value="F:serine-type endopeptidase activity"/>
    <property type="evidence" value="ECO:0007669"/>
    <property type="project" value="InterPro"/>
</dbReference>
<feature type="domain" description="Peptidase S1" evidence="7">
    <location>
        <begin position="1"/>
        <end position="247"/>
    </location>
</feature>
<comment type="subcellular location">
    <subcellularLocation>
        <location evidence="1">Secreted</location>
    </subcellularLocation>
</comment>
<keyword evidence="3" id="KW-1015">Disulfide bond</keyword>
<dbReference type="GO" id="GO:0006508">
    <property type="term" value="P:proteolysis"/>
    <property type="evidence" value="ECO:0007669"/>
    <property type="project" value="InterPro"/>
</dbReference>
<dbReference type="InterPro" id="IPR001254">
    <property type="entry name" value="Trypsin_dom"/>
</dbReference>
<evidence type="ECO:0000256" key="5">
    <source>
        <dbReference type="ARBA" id="ARBA00068096"/>
    </source>
</evidence>
<dbReference type="PANTHER" id="PTHR24256">
    <property type="entry name" value="TRYPTASE-RELATED"/>
    <property type="match status" value="1"/>
</dbReference>
<dbReference type="Gene3D" id="2.40.10.10">
    <property type="entry name" value="Trypsin-like serine proteases"/>
    <property type="match status" value="2"/>
</dbReference>
<keyword evidence="9" id="KW-1185">Reference proteome</keyword>
<dbReference type="PROSITE" id="PS50240">
    <property type="entry name" value="TRYPSIN_DOM"/>
    <property type="match status" value="1"/>
</dbReference>
<dbReference type="FunFam" id="2.40.10.10:FF:000038">
    <property type="entry name" value="Serine protease"/>
    <property type="match status" value="1"/>
</dbReference>
<proteinExistence type="inferred from homology"/>
<organism evidence="8 9">
    <name type="scientific">Drosophila gunungcola</name>
    <name type="common">fruit fly</name>
    <dbReference type="NCBI Taxonomy" id="103775"/>
    <lineage>
        <taxon>Eukaryota</taxon>
        <taxon>Metazoa</taxon>
        <taxon>Ecdysozoa</taxon>
        <taxon>Arthropoda</taxon>
        <taxon>Hexapoda</taxon>
        <taxon>Insecta</taxon>
        <taxon>Pterygota</taxon>
        <taxon>Neoptera</taxon>
        <taxon>Endopterygota</taxon>
        <taxon>Diptera</taxon>
        <taxon>Brachycera</taxon>
        <taxon>Muscomorpha</taxon>
        <taxon>Ephydroidea</taxon>
        <taxon>Drosophilidae</taxon>
        <taxon>Drosophila</taxon>
        <taxon>Sophophora</taxon>
    </lineage>
</organism>
<dbReference type="CDD" id="cd00190">
    <property type="entry name" value="Tryp_SPc"/>
    <property type="match status" value="1"/>
</dbReference>
<reference evidence="8" key="1">
    <citation type="journal article" date="2023" name="Genome Biol. Evol.">
        <title>Long-read-based Genome Assembly of Drosophila gunungcola Reveals Fewer Chemosensory Genes in Flower-breeding Species.</title>
        <authorList>
            <person name="Negi A."/>
            <person name="Liao B.Y."/>
            <person name="Yeh S.D."/>
        </authorList>
    </citation>
    <scope>NUCLEOTIDE SEQUENCE</scope>
    <source>
        <strain evidence="8">Sukarami</strain>
    </source>
</reference>
<gene>
    <name evidence="8" type="ORF">M5D96_004289</name>
</gene>
<dbReference type="Proteomes" id="UP001059596">
    <property type="component" value="Unassembled WGS sequence"/>
</dbReference>
<evidence type="ECO:0000313" key="8">
    <source>
        <dbReference type="EMBL" id="KAI8042965.1"/>
    </source>
</evidence>
<comment type="similarity">
    <text evidence="4">Belongs to the peptidase S1 family. CLIP subfamily.</text>
</comment>
<evidence type="ECO:0000256" key="3">
    <source>
        <dbReference type="ARBA" id="ARBA00023157"/>
    </source>
</evidence>
<dbReference type="SMART" id="SM00020">
    <property type="entry name" value="Tryp_SPc"/>
    <property type="match status" value="1"/>
</dbReference>
<evidence type="ECO:0000256" key="6">
    <source>
        <dbReference type="ARBA" id="ARBA00076468"/>
    </source>
</evidence>
<dbReference type="InterPro" id="IPR043504">
    <property type="entry name" value="Peptidase_S1_PA_chymotrypsin"/>
</dbReference>
<evidence type="ECO:0000259" key="7">
    <source>
        <dbReference type="PROSITE" id="PS50240"/>
    </source>
</evidence>
<evidence type="ECO:0000313" key="9">
    <source>
        <dbReference type="Proteomes" id="UP001059596"/>
    </source>
</evidence>
<protein>
    <recommendedName>
        <fullName evidence="5">Phenoloxidase-activating factor 2</fullName>
    </recommendedName>
    <alternativeName>
        <fullName evidence="6">Prophenoloxidase-activating factor II</fullName>
    </alternativeName>
</protein>
<sequence>MRNGNGWRVSTNQASPSEFPWVVAVFDHGKYLSGGSLISPKVVLTGAHRIKYLVNPEIVVRAAEWDMNSNREEFPHEERAVEKFVYHERFNYQNGANNVALLFLRSSFQLNNQIRTICLPRYQSSFVNQRCIVAGWGQTNISDPNLSAVLKKVELPIVDGSTCEQQLKPTKLGYGFQLPQSLICAGGEPNQDACIGDGGSALFCPVEGQKYVQAGIVSWGMGCGLENVPATYTNVPLFIDWIEEKLLDFNYR</sequence>